<dbReference type="HOGENOM" id="CLU_037990_2_5_5"/>
<proteinExistence type="predicted"/>
<comment type="caution">
    <text evidence="5">The sequence shown here is derived from an EMBL/GenBank/DDBJ whole genome shotgun (WGS) entry which is preliminary data.</text>
</comment>
<dbReference type="PANTHER" id="PTHR43464:SF19">
    <property type="entry name" value="UBIQUINONE BIOSYNTHESIS O-METHYLTRANSFERASE, MITOCHONDRIAL"/>
    <property type="match status" value="1"/>
</dbReference>
<organism evidence="5 6">
    <name type="scientific">Salipiger mucosus DSM 16094</name>
    <dbReference type="NCBI Taxonomy" id="1123237"/>
    <lineage>
        <taxon>Bacteria</taxon>
        <taxon>Pseudomonadati</taxon>
        <taxon>Pseudomonadota</taxon>
        <taxon>Alphaproteobacteria</taxon>
        <taxon>Rhodobacterales</taxon>
        <taxon>Roseobacteraceae</taxon>
        <taxon>Salipiger</taxon>
    </lineage>
</organism>
<dbReference type="InterPro" id="IPR041698">
    <property type="entry name" value="Methyltransf_25"/>
</dbReference>
<dbReference type="InterPro" id="IPR029063">
    <property type="entry name" value="SAM-dependent_MTases_sf"/>
</dbReference>
<protein>
    <submittedName>
        <fullName evidence="5">Methyltransferase, UbiE/COQ5 family protein</fullName>
    </submittedName>
</protein>
<keyword evidence="2 5" id="KW-0808">Transferase</keyword>
<dbReference type="GO" id="GO:0008168">
    <property type="term" value="F:methyltransferase activity"/>
    <property type="evidence" value="ECO:0007669"/>
    <property type="project" value="UniProtKB-KW"/>
</dbReference>
<gene>
    <name evidence="5" type="ORF">Salmuc_02273</name>
</gene>
<dbReference type="PANTHER" id="PTHR43464">
    <property type="entry name" value="METHYLTRANSFERASE"/>
    <property type="match status" value="1"/>
</dbReference>
<evidence type="ECO:0000256" key="2">
    <source>
        <dbReference type="ARBA" id="ARBA00022679"/>
    </source>
</evidence>
<dbReference type="Pfam" id="PF13649">
    <property type="entry name" value="Methyltransf_25"/>
    <property type="match status" value="1"/>
</dbReference>
<evidence type="ECO:0000313" key="5">
    <source>
        <dbReference type="EMBL" id="EPX83664.1"/>
    </source>
</evidence>
<name>S9SBR7_9RHOB</name>
<dbReference type="Gene3D" id="3.40.50.150">
    <property type="entry name" value="Vaccinia Virus protein VP39"/>
    <property type="match status" value="1"/>
</dbReference>
<keyword evidence="3" id="KW-0949">S-adenosyl-L-methionine</keyword>
<evidence type="ECO:0000256" key="3">
    <source>
        <dbReference type="ARBA" id="ARBA00022691"/>
    </source>
</evidence>
<dbReference type="OrthoDB" id="9777638at2"/>
<dbReference type="AlphaFoldDB" id="S9SBR7"/>
<sequence>MTDTTDTAPNAAQQAFWSTGPGQHWVRLHRELDTLHTRLTDLILQAARPQPGARVVDIGCGAGAVAIAAAQQVGPSGHVLGLDISEPLIEVGRDRAASLACAPDFTVADAQTWAHEGAPFDLCLSRMGLMFFADPVAGFANILGHLRPGGRLVFAAWAAAEHNPWFSRTKALAAERLGPGTPGDPDAPGPMAFRDTARVLDLLSRAGATDARAEVHDTTLESPEGAAAAAELTQHIGPVPGLLRETGGTDTDRAAITAGIRAAFAEYEDEDGCHVPARVNLFHARRP</sequence>
<dbReference type="EMBL" id="APVH01000015">
    <property type="protein sequence ID" value="EPX83664.1"/>
    <property type="molecule type" value="Genomic_DNA"/>
</dbReference>
<dbReference type="SUPFAM" id="SSF53335">
    <property type="entry name" value="S-adenosyl-L-methionine-dependent methyltransferases"/>
    <property type="match status" value="1"/>
</dbReference>
<keyword evidence="6" id="KW-1185">Reference proteome</keyword>
<evidence type="ECO:0000256" key="1">
    <source>
        <dbReference type="ARBA" id="ARBA00022603"/>
    </source>
</evidence>
<keyword evidence="1 5" id="KW-0489">Methyltransferase</keyword>
<evidence type="ECO:0000313" key="6">
    <source>
        <dbReference type="Proteomes" id="UP000015347"/>
    </source>
</evidence>
<dbReference type="CDD" id="cd02440">
    <property type="entry name" value="AdoMet_MTases"/>
    <property type="match status" value="1"/>
</dbReference>
<feature type="domain" description="Methyltransferase" evidence="4">
    <location>
        <begin position="55"/>
        <end position="150"/>
    </location>
</feature>
<evidence type="ECO:0000259" key="4">
    <source>
        <dbReference type="Pfam" id="PF13649"/>
    </source>
</evidence>
<dbReference type="Proteomes" id="UP000015347">
    <property type="component" value="Unassembled WGS sequence"/>
</dbReference>
<dbReference type="eggNOG" id="COG2226">
    <property type="taxonomic scope" value="Bacteria"/>
</dbReference>
<dbReference type="GO" id="GO:0032259">
    <property type="term" value="P:methylation"/>
    <property type="evidence" value="ECO:0007669"/>
    <property type="project" value="UniProtKB-KW"/>
</dbReference>
<accession>S9SBR7</accession>
<dbReference type="STRING" id="1123237.Salmuc_02273"/>
<dbReference type="RefSeq" id="WP_020040338.1">
    <property type="nucleotide sequence ID" value="NZ_KE557274.1"/>
</dbReference>
<reference evidence="6" key="1">
    <citation type="journal article" date="2014" name="Stand. Genomic Sci.">
        <title>Genome sequence of the exopolysaccharide-producing Salipiger mucosus type strain (DSM 16094(T)), a moderately halophilic member of the Roseobacter clade.</title>
        <authorList>
            <person name="Riedel T."/>
            <person name="Spring S."/>
            <person name="Fiebig A."/>
            <person name="Petersen J."/>
            <person name="Kyrpides N.C."/>
            <person name="Goker M."/>
            <person name="Klenk H.P."/>
        </authorList>
    </citation>
    <scope>NUCLEOTIDE SEQUENCE [LARGE SCALE GENOMIC DNA]</scope>
    <source>
        <strain evidence="6">DSM 16094</strain>
    </source>
</reference>